<dbReference type="Proteomes" id="UP000244932">
    <property type="component" value="Unassembled WGS sequence"/>
</dbReference>
<dbReference type="SUPFAM" id="SSF101898">
    <property type="entry name" value="NHL repeat"/>
    <property type="match status" value="1"/>
</dbReference>
<reference evidence="2 3" key="1">
    <citation type="submission" date="2018-03" db="EMBL/GenBank/DDBJ databases">
        <authorList>
            <person name="Keele B.F."/>
        </authorList>
    </citation>
    <scope>NUCLEOTIDE SEQUENCE [LARGE SCALE GENOMIC DNA]</scope>
    <source>
        <strain evidence="2 3">CeCT 8812</strain>
    </source>
</reference>
<name>A0A2R8AAI8_9RHOB</name>
<feature type="domain" description="Phytase-like" evidence="1">
    <location>
        <begin position="33"/>
        <end position="271"/>
    </location>
</feature>
<dbReference type="Pfam" id="PF13449">
    <property type="entry name" value="Phytase-like"/>
    <property type="match status" value="1"/>
</dbReference>
<dbReference type="InterPro" id="IPR014567">
    <property type="entry name" value="UCP031900"/>
</dbReference>
<protein>
    <recommendedName>
        <fullName evidence="1">Phytase-like domain-containing protein</fullName>
    </recommendedName>
</protein>
<dbReference type="PIRSF" id="PIRSF031900">
    <property type="entry name" value="UCP031900"/>
    <property type="match status" value="1"/>
</dbReference>
<gene>
    <name evidence="2" type="ORF">POI8812_01404</name>
</gene>
<evidence type="ECO:0000313" key="3">
    <source>
        <dbReference type="Proteomes" id="UP000244932"/>
    </source>
</evidence>
<sequence>MLCMVPLSSVHAQQSGTEAQLLSQFAWSEPVEGWGGFSAIAIGEDGQQITLISDRGTYVQGTVQRDAQGEIFDVELTTQGALRASTGDVPTNLRFIDAEGIAVRPDGRIAVSFERTHRVMLFDRLDGVPNHLNRDPFRALQNNSGLEALAVDLEGRLLAIPERSGTLERPFPVWRLEGTEWVHRFDVPRLPPYLVSGAEVGPDGRLYILERHFTGFSFGTRVRSFAMGNGLSDERLVIPAQFGLADNAEGIDLWRDGDGRLRLILIADDNFNFFQRSLISEFVLD</sequence>
<keyword evidence="3" id="KW-1185">Reference proteome</keyword>
<evidence type="ECO:0000259" key="1">
    <source>
        <dbReference type="Pfam" id="PF13449"/>
    </source>
</evidence>
<dbReference type="AlphaFoldDB" id="A0A2R8AAI8"/>
<evidence type="ECO:0000313" key="2">
    <source>
        <dbReference type="EMBL" id="SPF29098.1"/>
    </source>
</evidence>
<dbReference type="InterPro" id="IPR027372">
    <property type="entry name" value="Phytase-like_dom"/>
</dbReference>
<proteinExistence type="predicted"/>
<dbReference type="EMBL" id="OMKW01000002">
    <property type="protein sequence ID" value="SPF29098.1"/>
    <property type="molecule type" value="Genomic_DNA"/>
</dbReference>
<accession>A0A2R8AAI8</accession>
<organism evidence="2 3">
    <name type="scientific">Pontivivens insulae</name>
    <dbReference type="NCBI Taxonomy" id="1639689"/>
    <lineage>
        <taxon>Bacteria</taxon>
        <taxon>Pseudomonadati</taxon>
        <taxon>Pseudomonadota</taxon>
        <taxon>Alphaproteobacteria</taxon>
        <taxon>Rhodobacterales</taxon>
        <taxon>Paracoccaceae</taxon>
        <taxon>Pontivivens</taxon>
    </lineage>
</organism>